<dbReference type="Proteomes" id="UP001530400">
    <property type="component" value="Unassembled WGS sequence"/>
</dbReference>
<reference evidence="1 2" key="1">
    <citation type="submission" date="2024-10" db="EMBL/GenBank/DDBJ databases">
        <title>Updated reference genomes for cyclostephanoid diatoms.</title>
        <authorList>
            <person name="Roberts W.R."/>
            <person name="Alverson A.J."/>
        </authorList>
    </citation>
    <scope>NUCLEOTIDE SEQUENCE [LARGE SCALE GENOMIC DNA]</scope>
    <source>
        <strain evidence="1 2">AJA010-31</strain>
    </source>
</reference>
<accession>A0ABD3NY79</accession>
<gene>
    <name evidence="1" type="ORF">ACHAWO_011796</name>
</gene>
<keyword evidence="2" id="KW-1185">Reference proteome</keyword>
<evidence type="ECO:0000313" key="1">
    <source>
        <dbReference type="EMBL" id="KAL3780473.1"/>
    </source>
</evidence>
<proteinExistence type="predicted"/>
<dbReference type="AlphaFoldDB" id="A0ABD3NY79"/>
<evidence type="ECO:0000313" key="2">
    <source>
        <dbReference type="Proteomes" id="UP001530400"/>
    </source>
</evidence>
<comment type="caution">
    <text evidence="1">The sequence shown here is derived from an EMBL/GenBank/DDBJ whole genome shotgun (WGS) entry which is preliminary data.</text>
</comment>
<protein>
    <submittedName>
        <fullName evidence="1">Uncharacterized protein</fullName>
    </submittedName>
</protein>
<sequence length="54" mass="6461">MPLTANYSDDESDDEFMYLDAEDEFHKTNILTENRTRKIVDYKEDSDDSDDDEY</sequence>
<name>A0ABD3NY79_9STRA</name>
<dbReference type="EMBL" id="JALLPJ020000889">
    <property type="protein sequence ID" value="KAL3780473.1"/>
    <property type="molecule type" value="Genomic_DNA"/>
</dbReference>
<organism evidence="1 2">
    <name type="scientific">Cyclotella atomus</name>
    <dbReference type="NCBI Taxonomy" id="382360"/>
    <lineage>
        <taxon>Eukaryota</taxon>
        <taxon>Sar</taxon>
        <taxon>Stramenopiles</taxon>
        <taxon>Ochrophyta</taxon>
        <taxon>Bacillariophyta</taxon>
        <taxon>Coscinodiscophyceae</taxon>
        <taxon>Thalassiosirophycidae</taxon>
        <taxon>Stephanodiscales</taxon>
        <taxon>Stephanodiscaceae</taxon>
        <taxon>Cyclotella</taxon>
    </lineage>
</organism>